<evidence type="ECO:0000256" key="4">
    <source>
        <dbReference type="ARBA" id="ARBA00022692"/>
    </source>
</evidence>
<evidence type="ECO:0000256" key="2">
    <source>
        <dbReference type="ARBA" id="ARBA00010581"/>
    </source>
</evidence>
<evidence type="ECO:0000259" key="12">
    <source>
        <dbReference type="PROSITE" id="PS50253"/>
    </source>
</evidence>
<dbReference type="InterPro" id="IPR024791">
    <property type="entry name" value="Cyt_c/ubiquinol_Oxase_su3"/>
</dbReference>
<sequence length="266" mass="28503">MAVAGTRVRPNADVEHPGLAIGMMGMYIFLASEVMFFGSLFAMYFYLFGSHPFGWPPQGTIPVEWWPIPTINTFVLLSSGITAHFALDAISHGGRLTGRTRMVAAGMMAIFLVCMIGTGVIALGGGSLAGAGLAFVSALFATIAIGIMLGAGPFSRGRATYFGLLVVTILLGAGFEFGQAYEYLHAHIKFSGLNQFSSAFFTMTGFHGAHVLGGLIFLTLILARSLRGQFDANHHVGVAAATLYWHFVDVVWVFLFFILYVAVTAI</sequence>
<keyword evidence="7 11" id="KW-0472">Membrane</keyword>
<feature type="transmembrane region" description="Helical" evidence="11">
    <location>
        <begin position="161"/>
        <end position="180"/>
    </location>
</feature>
<reference evidence="13" key="1">
    <citation type="submission" date="2020-10" db="EMBL/GenBank/DDBJ databases">
        <title>Ca. Dormibacterota MAGs.</title>
        <authorList>
            <person name="Montgomery K."/>
        </authorList>
    </citation>
    <scope>NUCLEOTIDE SEQUENCE [LARGE SCALE GENOMIC DNA]</scope>
    <source>
        <strain evidence="13">SC8812_S17_10</strain>
    </source>
</reference>
<protein>
    <recommendedName>
        <fullName evidence="3">cytochrome-c oxidase</fullName>
        <ecNumber evidence="3">7.1.1.9</ecNumber>
    </recommendedName>
    <alternativeName>
        <fullName evidence="8">Cytochrome aa3 subunit 3</fullName>
    </alternativeName>
    <alternativeName>
        <fullName evidence="9">Cytochrome c oxidase polypeptide III</fullName>
    </alternativeName>
</protein>
<keyword evidence="5" id="KW-1278">Translocase</keyword>
<dbReference type="RefSeq" id="WP_338204834.1">
    <property type="nucleotide sequence ID" value="NZ_JAEKNR010000225.1"/>
</dbReference>
<organism evidence="13 14">
    <name type="scientific">Candidatus Nephthysia bennettiae</name>
    <dbReference type="NCBI Taxonomy" id="3127016"/>
    <lineage>
        <taxon>Bacteria</taxon>
        <taxon>Bacillati</taxon>
        <taxon>Candidatus Dormiibacterota</taxon>
        <taxon>Candidatus Dormibacteria</taxon>
        <taxon>Candidatus Dormibacterales</taxon>
        <taxon>Candidatus Dormibacteraceae</taxon>
        <taxon>Candidatus Nephthysia</taxon>
    </lineage>
</organism>
<evidence type="ECO:0000313" key="13">
    <source>
        <dbReference type="EMBL" id="MBJ7600851.1"/>
    </source>
</evidence>
<dbReference type="EC" id="7.1.1.9" evidence="3"/>
<evidence type="ECO:0000256" key="10">
    <source>
        <dbReference type="RuleBase" id="RU003376"/>
    </source>
</evidence>
<feature type="transmembrane region" description="Helical" evidence="11">
    <location>
        <begin position="102"/>
        <end position="123"/>
    </location>
</feature>
<proteinExistence type="inferred from homology"/>
<dbReference type="EMBL" id="JAEKNR010000225">
    <property type="protein sequence ID" value="MBJ7600851.1"/>
    <property type="molecule type" value="Genomic_DNA"/>
</dbReference>
<feature type="domain" description="Heme-copper oxidase subunit III family profile" evidence="12">
    <location>
        <begin position="24"/>
        <end position="264"/>
    </location>
</feature>
<keyword evidence="4 10" id="KW-0812">Transmembrane</keyword>
<dbReference type="InterPro" id="IPR000298">
    <property type="entry name" value="Cyt_c_oxidase-like_su3"/>
</dbReference>
<dbReference type="Proteomes" id="UP000612893">
    <property type="component" value="Unassembled WGS sequence"/>
</dbReference>
<evidence type="ECO:0000256" key="6">
    <source>
        <dbReference type="ARBA" id="ARBA00022989"/>
    </source>
</evidence>
<evidence type="ECO:0000256" key="3">
    <source>
        <dbReference type="ARBA" id="ARBA00012949"/>
    </source>
</evidence>
<comment type="similarity">
    <text evidence="2 10">Belongs to the cytochrome c oxidase subunit 3 family.</text>
</comment>
<feature type="transmembrane region" description="Helical" evidence="11">
    <location>
        <begin position="129"/>
        <end position="149"/>
    </location>
</feature>
<feature type="transmembrane region" description="Helical" evidence="11">
    <location>
        <begin position="243"/>
        <end position="263"/>
    </location>
</feature>
<dbReference type="Pfam" id="PF00510">
    <property type="entry name" value="COX3"/>
    <property type="match status" value="2"/>
</dbReference>
<comment type="caution">
    <text evidence="13">The sequence shown here is derived from an EMBL/GenBank/DDBJ whole genome shotgun (WGS) entry which is preliminary data.</text>
</comment>
<dbReference type="AlphaFoldDB" id="A0A934K3B2"/>
<dbReference type="GO" id="GO:0005886">
    <property type="term" value="C:plasma membrane"/>
    <property type="evidence" value="ECO:0007669"/>
    <property type="project" value="UniProtKB-SubCell"/>
</dbReference>
<keyword evidence="6 11" id="KW-1133">Transmembrane helix</keyword>
<evidence type="ECO:0000256" key="5">
    <source>
        <dbReference type="ARBA" id="ARBA00022967"/>
    </source>
</evidence>
<evidence type="ECO:0000256" key="7">
    <source>
        <dbReference type="ARBA" id="ARBA00023136"/>
    </source>
</evidence>
<dbReference type="PANTHER" id="PTHR11403">
    <property type="entry name" value="CYTOCHROME C OXIDASE SUBUNIT III"/>
    <property type="match status" value="1"/>
</dbReference>
<feature type="transmembrane region" description="Helical" evidence="11">
    <location>
        <begin position="68"/>
        <end position="90"/>
    </location>
</feature>
<dbReference type="PANTHER" id="PTHR11403:SF7">
    <property type="entry name" value="CYTOCHROME C OXIDASE SUBUNIT 3"/>
    <property type="match status" value="1"/>
</dbReference>
<accession>A0A934K3B2</accession>
<dbReference type="SUPFAM" id="SSF81452">
    <property type="entry name" value="Cytochrome c oxidase subunit III-like"/>
    <property type="match status" value="1"/>
</dbReference>
<evidence type="ECO:0000256" key="9">
    <source>
        <dbReference type="ARBA" id="ARBA00031625"/>
    </source>
</evidence>
<dbReference type="InterPro" id="IPR033945">
    <property type="entry name" value="Cyt_c_oxase_su3_dom"/>
</dbReference>
<dbReference type="InterPro" id="IPR013833">
    <property type="entry name" value="Cyt_c_oxidase_su3_a-hlx"/>
</dbReference>
<evidence type="ECO:0000256" key="8">
    <source>
        <dbReference type="ARBA" id="ARBA00031400"/>
    </source>
</evidence>
<dbReference type="GO" id="GO:0004129">
    <property type="term" value="F:cytochrome-c oxidase activity"/>
    <property type="evidence" value="ECO:0007669"/>
    <property type="project" value="UniProtKB-EC"/>
</dbReference>
<gene>
    <name evidence="13" type="ORF">JF922_22630</name>
</gene>
<dbReference type="PROSITE" id="PS50253">
    <property type="entry name" value="COX3"/>
    <property type="match status" value="1"/>
</dbReference>
<comment type="subcellular location">
    <subcellularLocation>
        <location evidence="10">Cell membrane</location>
        <topology evidence="10">Multi-pass membrane protein</topology>
    </subcellularLocation>
    <subcellularLocation>
        <location evidence="1">Membrane</location>
        <topology evidence="1">Multi-pass membrane protein</topology>
    </subcellularLocation>
</comment>
<evidence type="ECO:0000256" key="11">
    <source>
        <dbReference type="SAM" id="Phobius"/>
    </source>
</evidence>
<feature type="transmembrane region" description="Helical" evidence="11">
    <location>
        <begin position="200"/>
        <end position="223"/>
    </location>
</feature>
<keyword evidence="14" id="KW-1185">Reference proteome</keyword>
<feature type="transmembrane region" description="Helical" evidence="11">
    <location>
        <begin position="27"/>
        <end position="48"/>
    </location>
</feature>
<dbReference type="InterPro" id="IPR035973">
    <property type="entry name" value="Cyt_c_oxidase_su3-like_sf"/>
</dbReference>
<dbReference type="CDD" id="cd01665">
    <property type="entry name" value="Cyt_c_Oxidase_III"/>
    <property type="match status" value="1"/>
</dbReference>
<dbReference type="Gene3D" id="1.20.120.80">
    <property type="entry name" value="Cytochrome c oxidase, subunit III, four-helix bundle"/>
    <property type="match status" value="1"/>
</dbReference>
<evidence type="ECO:0000313" key="14">
    <source>
        <dbReference type="Proteomes" id="UP000612893"/>
    </source>
</evidence>
<name>A0A934K3B2_9BACT</name>
<evidence type="ECO:0000256" key="1">
    <source>
        <dbReference type="ARBA" id="ARBA00004141"/>
    </source>
</evidence>